<organism evidence="1 2">
    <name type="scientific">Diploptera punctata</name>
    <name type="common">Pacific beetle cockroach</name>
    <dbReference type="NCBI Taxonomy" id="6984"/>
    <lineage>
        <taxon>Eukaryota</taxon>
        <taxon>Metazoa</taxon>
        <taxon>Ecdysozoa</taxon>
        <taxon>Arthropoda</taxon>
        <taxon>Hexapoda</taxon>
        <taxon>Insecta</taxon>
        <taxon>Pterygota</taxon>
        <taxon>Neoptera</taxon>
        <taxon>Polyneoptera</taxon>
        <taxon>Dictyoptera</taxon>
        <taxon>Blattodea</taxon>
        <taxon>Blaberoidea</taxon>
        <taxon>Blaberidae</taxon>
        <taxon>Diplopterinae</taxon>
        <taxon>Diploptera</taxon>
    </lineage>
</organism>
<reference evidence="1" key="2">
    <citation type="submission" date="2023-05" db="EMBL/GenBank/DDBJ databases">
        <authorList>
            <person name="Fouks B."/>
        </authorList>
    </citation>
    <scope>NUCLEOTIDE SEQUENCE</scope>
    <source>
        <strain evidence="1">Stay&amp;Tobe</strain>
        <tissue evidence="1">Testes</tissue>
    </source>
</reference>
<accession>A0AAD8AFG0</accession>
<feature type="non-terminal residue" evidence="1">
    <location>
        <position position="56"/>
    </location>
</feature>
<sequence>YKLIDSHLKLVANLFVVFPIQIRSSSEFTGPHSVISSDLYYYRFVAIGFFYIPECW</sequence>
<feature type="non-terminal residue" evidence="1">
    <location>
        <position position="1"/>
    </location>
</feature>
<evidence type="ECO:0000313" key="1">
    <source>
        <dbReference type="EMBL" id="KAJ9598164.1"/>
    </source>
</evidence>
<dbReference type="AlphaFoldDB" id="A0AAD8AFG0"/>
<evidence type="ECO:0000313" key="2">
    <source>
        <dbReference type="Proteomes" id="UP001233999"/>
    </source>
</evidence>
<keyword evidence="2" id="KW-1185">Reference proteome</keyword>
<dbReference type="EMBL" id="JASPKZ010001241">
    <property type="protein sequence ID" value="KAJ9598164.1"/>
    <property type="molecule type" value="Genomic_DNA"/>
</dbReference>
<gene>
    <name evidence="1" type="ORF">L9F63_011150</name>
</gene>
<reference evidence="1" key="1">
    <citation type="journal article" date="2023" name="IScience">
        <title>Live-bearing cockroach genome reveals convergent evolutionary mechanisms linked to viviparity in insects and beyond.</title>
        <authorList>
            <person name="Fouks B."/>
            <person name="Harrison M.C."/>
            <person name="Mikhailova A.A."/>
            <person name="Marchal E."/>
            <person name="English S."/>
            <person name="Carruthers M."/>
            <person name="Jennings E.C."/>
            <person name="Chiamaka E.L."/>
            <person name="Frigard R.A."/>
            <person name="Pippel M."/>
            <person name="Attardo G.M."/>
            <person name="Benoit J.B."/>
            <person name="Bornberg-Bauer E."/>
            <person name="Tobe S.S."/>
        </authorList>
    </citation>
    <scope>NUCLEOTIDE SEQUENCE</scope>
    <source>
        <strain evidence="1">Stay&amp;Tobe</strain>
    </source>
</reference>
<protein>
    <submittedName>
        <fullName evidence="1">Uncharacterized protein</fullName>
    </submittedName>
</protein>
<comment type="caution">
    <text evidence="1">The sequence shown here is derived from an EMBL/GenBank/DDBJ whole genome shotgun (WGS) entry which is preliminary data.</text>
</comment>
<proteinExistence type="predicted"/>
<dbReference type="Proteomes" id="UP001233999">
    <property type="component" value="Unassembled WGS sequence"/>
</dbReference>
<name>A0AAD8AFG0_DIPPU</name>